<dbReference type="InterPro" id="IPR010319">
    <property type="entry name" value="Transglutaminase-like_Cys_pept"/>
</dbReference>
<gene>
    <name evidence="1" type="ORF">AE618_06760</name>
</gene>
<dbReference type="PANTHER" id="PTHR39327:SF1">
    <property type="entry name" value="BLR5470 PROTEIN"/>
    <property type="match status" value="1"/>
</dbReference>
<dbReference type="Gene3D" id="3.10.620.30">
    <property type="match status" value="1"/>
</dbReference>
<dbReference type="Proteomes" id="UP000037822">
    <property type="component" value="Unassembled WGS sequence"/>
</dbReference>
<protein>
    <recommendedName>
        <fullName evidence="3">Transglutaminase</fullName>
    </recommendedName>
</protein>
<dbReference type="AlphaFoldDB" id="A0A0N1N1S2"/>
<evidence type="ECO:0008006" key="3">
    <source>
        <dbReference type="Google" id="ProtNLM"/>
    </source>
</evidence>
<evidence type="ECO:0000313" key="2">
    <source>
        <dbReference type="Proteomes" id="UP000037822"/>
    </source>
</evidence>
<dbReference type="EMBL" id="LGSZ01000028">
    <property type="protein sequence ID" value="KPH81741.1"/>
    <property type="molecule type" value="Genomic_DNA"/>
</dbReference>
<dbReference type="Pfam" id="PF06035">
    <property type="entry name" value="Peptidase_C93"/>
    <property type="match status" value="1"/>
</dbReference>
<organism evidence="1 2">
    <name type="scientific">Bosea vaviloviae</name>
    <dbReference type="NCBI Taxonomy" id="1526658"/>
    <lineage>
        <taxon>Bacteria</taxon>
        <taxon>Pseudomonadati</taxon>
        <taxon>Pseudomonadota</taxon>
        <taxon>Alphaproteobacteria</taxon>
        <taxon>Hyphomicrobiales</taxon>
        <taxon>Boseaceae</taxon>
        <taxon>Bosea</taxon>
    </lineage>
</organism>
<accession>A0A0N1N1S2</accession>
<evidence type="ECO:0000313" key="1">
    <source>
        <dbReference type="EMBL" id="KPH81741.1"/>
    </source>
</evidence>
<comment type="caution">
    <text evidence="1">The sequence shown here is derived from an EMBL/GenBank/DDBJ whole genome shotgun (WGS) entry which is preliminary data.</text>
</comment>
<name>A0A0N1N1S2_9HYPH</name>
<dbReference type="PANTHER" id="PTHR39327">
    <property type="match status" value="1"/>
</dbReference>
<reference evidence="1 2" key="1">
    <citation type="submission" date="2015-07" db="EMBL/GenBank/DDBJ databases">
        <title>Whole genome sequencing of Bosea vaviloviae isolated from cave pool.</title>
        <authorList>
            <person name="Tan N.E.H."/>
            <person name="Lee Y.P."/>
            <person name="Gan H.M."/>
            <person name="Barton H."/>
            <person name="Savka M.A."/>
        </authorList>
    </citation>
    <scope>NUCLEOTIDE SEQUENCE [LARGE SCALE GENOMIC DNA]</scope>
    <source>
        <strain evidence="1 2">SD260</strain>
    </source>
</reference>
<sequence>MTTIATFCISESSQASYREYKSIGQNRMEFDAPTLAPLAYTRFCLRYEDECQRAPAQLDPAQTDQAQAPEIYGPFVTDFSGKTQLVEVNRLVNRTIAARRYIGTAAFDSWTIAPEAGDCNDYAITKRSLLRQSGWPAERLLLAEVQIPSGEHHLVLVVRLDDEDVVLDNLSGAVRNWTKSPYRWIRTQSPTQAHIWQTLRRRGTDLLS</sequence>
<dbReference type="PATRIC" id="fig|1526658.3.peg.2017"/>
<proteinExistence type="predicted"/>
<keyword evidence="2" id="KW-1185">Reference proteome</keyword>